<name>A0AAV4B0J4_9GAST</name>
<dbReference type="InterPro" id="IPR004875">
    <property type="entry name" value="DDE_SF_endonuclease_dom"/>
</dbReference>
<dbReference type="SMART" id="SM00674">
    <property type="entry name" value="CENPB"/>
    <property type="match status" value="1"/>
</dbReference>
<dbReference type="GO" id="GO:0005634">
    <property type="term" value="C:nucleus"/>
    <property type="evidence" value="ECO:0007669"/>
    <property type="project" value="TreeGrafter"/>
</dbReference>
<dbReference type="InterPro" id="IPR006600">
    <property type="entry name" value="HTH_CenpB_DNA-bd_dom"/>
</dbReference>
<keyword evidence="1" id="KW-0238">DNA-binding</keyword>
<evidence type="ECO:0000313" key="4">
    <source>
        <dbReference type="Proteomes" id="UP000735302"/>
    </source>
</evidence>
<accession>A0AAV4B0J4</accession>
<organism evidence="3 4">
    <name type="scientific">Plakobranchus ocellatus</name>
    <dbReference type="NCBI Taxonomy" id="259542"/>
    <lineage>
        <taxon>Eukaryota</taxon>
        <taxon>Metazoa</taxon>
        <taxon>Spiralia</taxon>
        <taxon>Lophotrochozoa</taxon>
        <taxon>Mollusca</taxon>
        <taxon>Gastropoda</taxon>
        <taxon>Heterobranchia</taxon>
        <taxon>Euthyneura</taxon>
        <taxon>Panpulmonata</taxon>
        <taxon>Sacoglossa</taxon>
        <taxon>Placobranchoidea</taxon>
        <taxon>Plakobranchidae</taxon>
        <taxon>Plakobranchus</taxon>
    </lineage>
</organism>
<dbReference type="InterPro" id="IPR009057">
    <property type="entry name" value="Homeodomain-like_sf"/>
</dbReference>
<dbReference type="PANTHER" id="PTHR19303">
    <property type="entry name" value="TRANSPOSON"/>
    <property type="match status" value="1"/>
</dbReference>
<feature type="domain" description="HTH CENPB-type" evidence="2">
    <location>
        <begin position="10"/>
        <end position="80"/>
    </location>
</feature>
<reference evidence="3 4" key="1">
    <citation type="journal article" date="2021" name="Elife">
        <title>Chloroplast acquisition without the gene transfer in kleptoplastic sea slugs, Plakobranchus ocellatus.</title>
        <authorList>
            <person name="Maeda T."/>
            <person name="Takahashi S."/>
            <person name="Yoshida T."/>
            <person name="Shimamura S."/>
            <person name="Takaki Y."/>
            <person name="Nagai Y."/>
            <person name="Toyoda A."/>
            <person name="Suzuki Y."/>
            <person name="Arimoto A."/>
            <person name="Ishii H."/>
            <person name="Satoh N."/>
            <person name="Nishiyama T."/>
            <person name="Hasebe M."/>
            <person name="Maruyama T."/>
            <person name="Minagawa J."/>
            <person name="Obokata J."/>
            <person name="Shigenobu S."/>
        </authorList>
    </citation>
    <scope>NUCLEOTIDE SEQUENCE [LARGE SCALE GENOMIC DNA]</scope>
</reference>
<gene>
    <name evidence="3" type="ORF">PoB_003957800</name>
</gene>
<dbReference type="Proteomes" id="UP000735302">
    <property type="component" value="Unassembled WGS sequence"/>
</dbReference>
<dbReference type="Pfam" id="PF03184">
    <property type="entry name" value="DDE_1"/>
    <property type="match status" value="1"/>
</dbReference>
<evidence type="ECO:0000256" key="1">
    <source>
        <dbReference type="ARBA" id="ARBA00023125"/>
    </source>
</evidence>
<comment type="caution">
    <text evidence="3">The sequence shown here is derived from an EMBL/GenBank/DDBJ whole genome shotgun (WGS) entry which is preliminary data.</text>
</comment>
<dbReference type="GO" id="GO:0003677">
    <property type="term" value="F:DNA binding"/>
    <property type="evidence" value="ECO:0007669"/>
    <property type="project" value="UniProtKB-KW"/>
</dbReference>
<dbReference type="AlphaFoldDB" id="A0AAV4B0J4"/>
<proteinExistence type="predicted"/>
<dbReference type="InterPro" id="IPR050863">
    <property type="entry name" value="CenT-Element_Derived"/>
</dbReference>
<dbReference type="SUPFAM" id="SSF46689">
    <property type="entry name" value="Homeodomain-like"/>
    <property type="match status" value="1"/>
</dbReference>
<sequence length="191" mass="21153">MASTSSVNLGKERMRPSKVKGVDEGLLTSFKQARALGASINEPIVMEKAVELGKELGINFVPCSGWLGRCKRRQRIVFKVVSREAASVDMSTVDTWRVSALQQLLENYNADDIFNADQMGVFYKCLTDKTLDFKGNVCSGKKQTKYRLTVLVAANMSGSEKLPLLIIGKSAKPHCYNTKKLPVEYAVNKKV</sequence>
<keyword evidence="4" id="KW-1185">Reference proteome</keyword>
<evidence type="ECO:0000313" key="3">
    <source>
        <dbReference type="EMBL" id="GFO13073.1"/>
    </source>
</evidence>
<dbReference type="Gene3D" id="1.10.10.60">
    <property type="entry name" value="Homeodomain-like"/>
    <property type="match status" value="1"/>
</dbReference>
<dbReference type="PROSITE" id="PS51253">
    <property type="entry name" value="HTH_CENPB"/>
    <property type="match status" value="1"/>
</dbReference>
<evidence type="ECO:0000259" key="2">
    <source>
        <dbReference type="PROSITE" id="PS51253"/>
    </source>
</evidence>
<dbReference type="EMBL" id="BLXT01004479">
    <property type="protein sequence ID" value="GFO13073.1"/>
    <property type="molecule type" value="Genomic_DNA"/>
</dbReference>
<dbReference type="PANTHER" id="PTHR19303:SF73">
    <property type="entry name" value="PROTEIN PDC2"/>
    <property type="match status" value="1"/>
</dbReference>
<protein>
    <submittedName>
        <fullName evidence="3">Tigger transposable element-derived protein 6</fullName>
    </submittedName>
</protein>
<dbReference type="Pfam" id="PF03221">
    <property type="entry name" value="HTH_Tnp_Tc5"/>
    <property type="match status" value="1"/>
</dbReference>